<keyword evidence="9" id="KW-1185">Reference proteome</keyword>
<dbReference type="Pfam" id="PF00023">
    <property type="entry name" value="Ank"/>
    <property type="match status" value="1"/>
</dbReference>
<dbReference type="SMART" id="SM00248">
    <property type="entry name" value="ANK"/>
    <property type="match status" value="6"/>
</dbReference>
<keyword evidence="2" id="KW-0268">Exocytosis</keyword>
<keyword evidence="7" id="KW-1053">Target membrane</keyword>
<keyword evidence="5" id="KW-0638">Presynaptic neurotoxin</keyword>
<keyword evidence="5" id="KW-0528">Neurotoxin</keyword>
<feature type="repeat" description="ANK" evidence="8">
    <location>
        <begin position="67"/>
        <end position="99"/>
    </location>
</feature>
<dbReference type="InterPro" id="IPR002110">
    <property type="entry name" value="Ankyrin_rpt"/>
</dbReference>
<evidence type="ECO:0000313" key="10">
    <source>
        <dbReference type="RefSeq" id="XP_022250765.1"/>
    </source>
</evidence>
<evidence type="ECO:0000256" key="2">
    <source>
        <dbReference type="ARBA" id="ARBA00022483"/>
    </source>
</evidence>
<accession>A0ABM1T4F9</accession>
<reference evidence="10" key="1">
    <citation type="submission" date="2025-08" db="UniProtKB">
        <authorList>
            <consortium name="RefSeq"/>
        </authorList>
    </citation>
    <scope>IDENTIFICATION</scope>
    <source>
        <tissue evidence="10">Muscle</tissue>
    </source>
</reference>
<organism evidence="9 10">
    <name type="scientific">Limulus polyphemus</name>
    <name type="common">Atlantic horseshoe crab</name>
    <dbReference type="NCBI Taxonomy" id="6850"/>
    <lineage>
        <taxon>Eukaryota</taxon>
        <taxon>Metazoa</taxon>
        <taxon>Ecdysozoa</taxon>
        <taxon>Arthropoda</taxon>
        <taxon>Chelicerata</taxon>
        <taxon>Merostomata</taxon>
        <taxon>Xiphosura</taxon>
        <taxon>Limulidae</taxon>
        <taxon>Limulus</taxon>
    </lineage>
</organism>
<dbReference type="Proteomes" id="UP000694941">
    <property type="component" value="Unplaced"/>
</dbReference>
<dbReference type="Pfam" id="PF12796">
    <property type="entry name" value="Ank_2"/>
    <property type="match status" value="3"/>
</dbReference>
<keyword evidence="7" id="KW-0472">Membrane</keyword>
<feature type="repeat" description="ANK" evidence="8">
    <location>
        <begin position="179"/>
        <end position="211"/>
    </location>
</feature>
<protein>
    <submittedName>
        <fullName evidence="10">Ankyrin repeat and SAM domain-containing protein 6-like</fullName>
    </submittedName>
</protein>
<dbReference type="PANTHER" id="PTHR24171:SF8">
    <property type="entry name" value="BRCA1-ASSOCIATED RING DOMAIN PROTEIN 1"/>
    <property type="match status" value="1"/>
</dbReference>
<evidence type="ECO:0000256" key="5">
    <source>
        <dbReference type="ARBA" id="ARBA00023028"/>
    </source>
</evidence>
<dbReference type="GeneID" id="106466970"/>
<dbReference type="InterPro" id="IPR036770">
    <property type="entry name" value="Ankyrin_rpt-contain_sf"/>
</dbReference>
<dbReference type="RefSeq" id="XP_022250765.1">
    <property type="nucleotide sequence ID" value="XM_022395057.1"/>
</dbReference>
<gene>
    <name evidence="10" type="primary">LOC106466970</name>
</gene>
<feature type="repeat" description="ANK" evidence="8">
    <location>
        <begin position="100"/>
        <end position="132"/>
    </location>
</feature>
<evidence type="ECO:0000313" key="9">
    <source>
        <dbReference type="Proteomes" id="UP000694941"/>
    </source>
</evidence>
<comment type="subcellular location">
    <subcellularLocation>
        <location evidence="1">Target cell membrane</location>
    </subcellularLocation>
</comment>
<keyword evidence="3" id="KW-1052">Target cell membrane</keyword>
<feature type="repeat" description="ANK" evidence="8">
    <location>
        <begin position="34"/>
        <end position="66"/>
    </location>
</feature>
<keyword evidence="4" id="KW-0677">Repeat</keyword>
<evidence type="ECO:0000256" key="8">
    <source>
        <dbReference type="PROSITE-ProRule" id="PRU00023"/>
    </source>
</evidence>
<dbReference type="Gene3D" id="1.25.40.20">
    <property type="entry name" value="Ankyrin repeat-containing domain"/>
    <property type="match status" value="3"/>
</dbReference>
<sequence>MDATEKLFFACQNGNTDDVKTHMKEVCVNIQDAEGVTPLQVAAANGHEEVVYLLLSSKAEIDLANSSGWTPLMLSARYGHTAVVSLLINNGARVNVCNKLGVQPLTAAARSGHLPTVRLLLEAGADPVIRHSAPLDGSSYMYGSGDLTPLMTAALQGHDPIVKLLIEWKVDVNQAIPVTGLTPLMMAAWSGHKQTSQILLECGADPNMTNLGDKTALDIATLRGKREVKAYLDDKTVARTTEYVEKSEADIIEAVKKGNSKWLEQLLKEEPDLSNWCQDDDGATPLMYAAMLGHLDIVKLLINHGADLNKQETKRGWTALMQAVVYEYVIFLYNYTFL</sequence>
<name>A0ABM1T4F9_LIMPO</name>
<evidence type="ECO:0000256" key="6">
    <source>
        <dbReference type="ARBA" id="ARBA00023043"/>
    </source>
</evidence>
<dbReference type="SUPFAM" id="SSF48403">
    <property type="entry name" value="Ankyrin repeat"/>
    <property type="match status" value="1"/>
</dbReference>
<evidence type="ECO:0000256" key="4">
    <source>
        <dbReference type="ARBA" id="ARBA00022737"/>
    </source>
</evidence>
<evidence type="ECO:0000256" key="3">
    <source>
        <dbReference type="ARBA" id="ARBA00022537"/>
    </source>
</evidence>
<dbReference type="PROSITE" id="PS50297">
    <property type="entry name" value="ANK_REP_REGION"/>
    <property type="match status" value="6"/>
</dbReference>
<feature type="repeat" description="ANK" evidence="8">
    <location>
        <begin position="145"/>
        <end position="173"/>
    </location>
</feature>
<dbReference type="PANTHER" id="PTHR24171">
    <property type="entry name" value="ANKYRIN REPEAT DOMAIN-CONTAINING PROTEIN 39-RELATED"/>
    <property type="match status" value="1"/>
</dbReference>
<dbReference type="PRINTS" id="PR01415">
    <property type="entry name" value="ANKYRIN"/>
</dbReference>
<dbReference type="PROSITE" id="PS50088">
    <property type="entry name" value="ANK_REPEAT"/>
    <property type="match status" value="6"/>
</dbReference>
<evidence type="ECO:0000256" key="7">
    <source>
        <dbReference type="ARBA" id="ARBA00023298"/>
    </source>
</evidence>
<keyword evidence="6 8" id="KW-0040">ANK repeat</keyword>
<feature type="repeat" description="ANK" evidence="8">
    <location>
        <begin position="281"/>
        <end position="313"/>
    </location>
</feature>
<proteinExistence type="predicted"/>
<keyword evidence="5" id="KW-0800">Toxin</keyword>
<evidence type="ECO:0000256" key="1">
    <source>
        <dbReference type="ARBA" id="ARBA00004175"/>
    </source>
</evidence>